<evidence type="ECO:0000256" key="1">
    <source>
        <dbReference type="SAM" id="MobiDB-lite"/>
    </source>
</evidence>
<reference evidence="2 3" key="1">
    <citation type="submission" date="2016-10" db="EMBL/GenBank/DDBJ databases">
        <authorList>
            <person name="de Groot N.N."/>
        </authorList>
    </citation>
    <scope>NUCLEOTIDE SEQUENCE [LARGE SCALE GENOMIC DNA]</scope>
    <source>
        <strain evidence="2 3">CGMCC 4.2026</strain>
    </source>
</reference>
<feature type="region of interest" description="Disordered" evidence="1">
    <location>
        <begin position="30"/>
        <end position="78"/>
    </location>
</feature>
<evidence type="ECO:0008006" key="4">
    <source>
        <dbReference type="Google" id="ProtNLM"/>
    </source>
</evidence>
<organism evidence="2 3">
    <name type="scientific">Actinacidiphila rubida</name>
    <dbReference type="NCBI Taxonomy" id="310780"/>
    <lineage>
        <taxon>Bacteria</taxon>
        <taxon>Bacillati</taxon>
        <taxon>Actinomycetota</taxon>
        <taxon>Actinomycetes</taxon>
        <taxon>Kitasatosporales</taxon>
        <taxon>Streptomycetaceae</taxon>
        <taxon>Actinacidiphila</taxon>
    </lineage>
</organism>
<evidence type="ECO:0000313" key="3">
    <source>
        <dbReference type="Proteomes" id="UP000181951"/>
    </source>
</evidence>
<gene>
    <name evidence="2" type="ORF">SAMN05216267_102047</name>
</gene>
<proteinExistence type="predicted"/>
<keyword evidence="3" id="KW-1185">Reference proteome</keyword>
<sequence>MSVERVKRSAVAGCCVLLVGGVVGCSGSGQPAAARAVPPSSSVSASPFGSPPPSPSPSASGKVPAVRPAGAYDPGHAPSLPLSSQKILFRTAGGRGSVRLTTLPRIPKGTVDVVALCSGPGSVLVHLGDIASSEVACGSGPGVSNEIALGSAKTSVAVSVTGGLDNQWALTVGWTRVIDAPAAG</sequence>
<protein>
    <recommendedName>
        <fullName evidence="4">Lipoprotein</fullName>
    </recommendedName>
</protein>
<dbReference type="PROSITE" id="PS51257">
    <property type="entry name" value="PROKAR_LIPOPROTEIN"/>
    <property type="match status" value="1"/>
</dbReference>
<feature type="compositionally biased region" description="Low complexity" evidence="1">
    <location>
        <begin position="57"/>
        <end position="66"/>
    </location>
</feature>
<feature type="compositionally biased region" description="Low complexity" evidence="1">
    <location>
        <begin position="30"/>
        <end position="48"/>
    </location>
</feature>
<dbReference type="STRING" id="310780.SAMN05216267_102047"/>
<accession>A0A1H8MWG7</accession>
<dbReference type="Proteomes" id="UP000181951">
    <property type="component" value="Unassembled WGS sequence"/>
</dbReference>
<dbReference type="RefSeq" id="WP_143080550.1">
    <property type="nucleotide sequence ID" value="NZ_FODD01000020.1"/>
</dbReference>
<name>A0A1H8MWG7_9ACTN</name>
<dbReference type="AlphaFoldDB" id="A0A1H8MWG7"/>
<evidence type="ECO:0000313" key="2">
    <source>
        <dbReference type="EMBL" id="SEO21751.1"/>
    </source>
</evidence>
<dbReference type="EMBL" id="FODD01000020">
    <property type="protein sequence ID" value="SEO21751.1"/>
    <property type="molecule type" value="Genomic_DNA"/>
</dbReference>